<dbReference type="OrthoDB" id="411173at2759"/>
<keyword evidence="2" id="KW-1185">Reference proteome</keyword>
<evidence type="ECO:0000313" key="2">
    <source>
        <dbReference type="Proteomes" id="UP001152622"/>
    </source>
</evidence>
<dbReference type="AlphaFoldDB" id="A0A9Q1F5S2"/>
<protein>
    <submittedName>
        <fullName evidence="1">Uncharacterized protein</fullName>
    </submittedName>
</protein>
<comment type="caution">
    <text evidence="1">The sequence shown here is derived from an EMBL/GenBank/DDBJ whole genome shotgun (WGS) entry which is preliminary data.</text>
</comment>
<proteinExistence type="predicted"/>
<sequence length="68" mass="7581">MDIFSEWCSENCLDLNASKTKELVIDFHRGQFTFPKLVVNGQAIESVEAYTALQLSRDSIPDCKGQAA</sequence>
<organism evidence="1 2">
    <name type="scientific">Synaphobranchus kaupii</name>
    <name type="common">Kaup's arrowtooth eel</name>
    <dbReference type="NCBI Taxonomy" id="118154"/>
    <lineage>
        <taxon>Eukaryota</taxon>
        <taxon>Metazoa</taxon>
        <taxon>Chordata</taxon>
        <taxon>Craniata</taxon>
        <taxon>Vertebrata</taxon>
        <taxon>Euteleostomi</taxon>
        <taxon>Actinopterygii</taxon>
        <taxon>Neopterygii</taxon>
        <taxon>Teleostei</taxon>
        <taxon>Anguilliformes</taxon>
        <taxon>Synaphobranchidae</taxon>
        <taxon>Synaphobranchus</taxon>
    </lineage>
</organism>
<evidence type="ECO:0000313" key="1">
    <source>
        <dbReference type="EMBL" id="KAJ8351722.1"/>
    </source>
</evidence>
<name>A0A9Q1F5S2_SYNKA</name>
<dbReference type="EMBL" id="JAINUF010000008">
    <property type="protein sequence ID" value="KAJ8351722.1"/>
    <property type="molecule type" value="Genomic_DNA"/>
</dbReference>
<accession>A0A9Q1F5S2</accession>
<gene>
    <name evidence="1" type="ORF">SKAU_G00231980</name>
</gene>
<reference evidence="1" key="1">
    <citation type="journal article" date="2023" name="Science">
        <title>Genome structures resolve the early diversification of teleost fishes.</title>
        <authorList>
            <person name="Parey E."/>
            <person name="Louis A."/>
            <person name="Montfort J."/>
            <person name="Bouchez O."/>
            <person name="Roques C."/>
            <person name="Iampietro C."/>
            <person name="Lluch J."/>
            <person name="Castinel A."/>
            <person name="Donnadieu C."/>
            <person name="Desvignes T."/>
            <person name="Floi Bucao C."/>
            <person name="Jouanno E."/>
            <person name="Wen M."/>
            <person name="Mejri S."/>
            <person name="Dirks R."/>
            <person name="Jansen H."/>
            <person name="Henkel C."/>
            <person name="Chen W.J."/>
            <person name="Zahm M."/>
            <person name="Cabau C."/>
            <person name="Klopp C."/>
            <person name="Thompson A.W."/>
            <person name="Robinson-Rechavi M."/>
            <person name="Braasch I."/>
            <person name="Lecointre G."/>
            <person name="Bobe J."/>
            <person name="Postlethwait J.H."/>
            <person name="Berthelot C."/>
            <person name="Roest Crollius H."/>
            <person name="Guiguen Y."/>
        </authorList>
    </citation>
    <scope>NUCLEOTIDE SEQUENCE</scope>
    <source>
        <strain evidence="1">WJC10195</strain>
    </source>
</reference>
<dbReference type="Proteomes" id="UP001152622">
    <property type="component" value="Chromosome 8"/>
</dbReference>